<dbReference type="PANTHER" id="PTHR34351:SF1">
    <property type="entry name" value="SLR1927 PROTEIN"/>
    <property type="match status" value="1"/>
</dbReference>
<evidence type="ECO:0000313" key="4">
    <source>
        <dbReference type="Proteomes" id="UP001226691"/>
    </source>
</evidence>
<organism evidence="3 4">
    <name type="scientific">Microbacterium trichothecenolyticum</name>
    <name type="common">Aureobacterium trichothecenolyticum</name>
    <dbReference type="NCBI Taxonomy" id="69370"/>
    <lineage>
        <taxon>Bacteria</taxon>
        <taxon>Bacillati</taxon>
        <taxon>Actinomycetota</taxon>
        <taxon>Actinomycetes</taxon>
        <taxon>Micrococcales</taxon>
        <taxon>Microbacteriaceae</taxon>
        <taxon>Microbacterium</taxon>
    </lineage>
</organism>
<dbReference type="PANTHER" id="PTHR34351">
    <property type="entry name" value="SLR1927 PROTEIN-RELATED"/>
    <property type="match status" value="1"/>
</dbReference>
<feature type="transmembrane region" description="Helical" evidence="1">
    <location>
        <begin position="54"/>
        <end position="74"/>
    </location>
</feature>
<dbReference type="Pfam" id="PF01882">
    <property type="entry name" value="DUF58"/>
    <property type="match status" value="1"/>
</dbReference>
<feature type="domain" description="DUF58" evidence="2">
    <location>
        <begin position="216"/>
        <end position="298"/>
    </location>
</feature>
<reference evidence="3 4" key="1">
    <citation type="submission" date="2023-07" db="EMBL/GenBank/DDBJ databases">
        <title>Functional and genomic diversity of the sorghum phyllosphere microbiome.</title>
        <authorList>
            <person name="Shade A."/>
        </authorList>
    </citation>
    <scope>NUCLEOTIDE SEQUENCE [LARGE SCALE GENOMIC DNA]</scope>
    <source>
        <strain evidence="3 4">SORGH_AS_1207</strain>
    </source>
</reference>
<protein>
    <submittedName>
        <fullName evidence="3">Uncharacterized protein (DUF58 family)</fullName>
    </submittedName>
</protein>
<evidence type="ECO:0000256" key="1">
    <source>
        <dbReference type="SAM" id="Phobius"/>
    </source>
</evidence>
<gene>
    <name evidence="3" type="ORF">QE412_003283</name>
</gene>
<keyword evidence="1" id="KW-1133">Transmembrane helix</keyword>
<dbReference type="RefSeq" id="WP_307486372.1">
    <property type="nucleotide sequence ID" value="NZ_JAUTBF010000001.1"/>
</dbReference>
<keyword evidence="1" id="KW-0472">Membrane</keyword>
<comment type="caution">
    <text evidence="3">The sequence shown here is derived from an EMBL/GenBank/DDBJ whole genome shotgun (WGS) entry which is preliminary data.</text>
</comment>
<name>A0ABU0TYW9_MICTR</name>
<feature type="transmembrane region" description="Helical" evidence="1">
    <location>
        <begin position="27"/>
        <end position="48"/>
    </location>
</feature>
<keyword evidence="1" id="KW-0812">Transmembrane</keyword>
<dbReference type="EMBL" id="JAUTBF010000001">
    <property type="protein sequence ID" value="MDQ1124710.1"/>
    <property type="molecule type" value="Genomic_DNA"/>
</dbReference>
<dbReference type="InterPro" id="IPR002881">
    <property type="entry name" value="DUF58"/>
</dbReference>
<evidence type="ECO:0000313" key="3">
    <source>
        <dbReference type="EMBL" id="MDQ1124710.1"/>
    </source>
</evidence>
<dbReference type="Proteomes" id="UP001226691">
    <property type="component" value="Unassembled WGS sequence"/>
</dbReference>
<accession>A0ABU0TYW9</accession>
<evidence type="ECO:0000259" key="2">
    <source>
        <dbReference type="Pfam" id="PF01882"/>
    </source>
</evidence>
<keyword evidence="4" id="KW-1185">Reference proteome</keyword>
<sequence>MNLRRPLSHVGELSSKVGRVVVPRARIASALGWTLVAVAAAAGTIGFALGWAELVALALGATAILLVAVPFVIVRPVYDVRIELAAHRVRVGERAVGRLVVTGAGRRTSPATRVELPVGVARAEFRMPRLAPGIEHDELFSVPTHRRAVLTLGPVTSVRSDPLGALRREVAWTEPELLYVHPRVIALDSETTGILRDLEGLPTSDLADDDMSFHALREYASGDDLRHVHWMSTARTQRLMIRQFEQTRRSHLLLVLSSDLDDYANDDEFELAVSTVGSIGLAALRGGKDMTVITHDGTLASRGARGFLDALSGLEARSRAAGLTAPARAIAAAAPGASVVVFVTGGAGPLADLRAASLRAPITARTVAVRAAGSEPAARRAIGDLAFVDVPELEALPQAMRAVSE</sequence>
<proteinExistence type="predicted"/>